<proteinExistence type="predicted"/>
<evidence type="ECO:0008006" key="4">
    <source>
        <dbReference type="Google" id="ProtNLM"/>
    </source>
</evidence>
<dbReference type="KEGG" id="ehx:EMIHUDRAFT_351383"/>
<dbReference type="EnsemblProtists" id="EOD39417">
    <property type="protein sequence ID" value="EOD39417"/>
    <property type="gene ID" value="EMIHUDRAFT_351383"/>
</dbReference>
<protein>
    <recommendedName>
        <fullName evidence="4">Sulfhydryl oxidase</fullName>
    </recommendedName>
</protein>
<accession>A0A0D3KUI2</accession>
<dbReference type="Proteomes" id="UP000013827">
    <property type="component" value="Unassembled WGS sequence"/>
</dbReference>
<dbReference type="GeneID" id="17284688"/>
<dbReference type="PaxDb" id="2903-EOD13330"/>
<dbReference type="RefSeq" id="XP_005791846.1">
    <property type="nucleotide sequence ID" value="XM_005791789.1"/>
</dbReference>
<keyword evidence="3" id="KW-1185">Reference proteome</keyword>
<evidence type="ECO:0000313" key="3">
    <source>
        <dbReference type="Proteomes" id="UP000013827"/>
    </source>
</evidence>
<feature type="region of interest" description="Disordered" evidence="1">
    <location>
        <begin position="1"/>
        <end position="31"/>
    </location>
</feature>
<reference evidence="3" key="1">
    <citation type="journal article" date="2013" name="Nature">
        <title>Pan genome of the phytoplankton Emiliania underpins its global distribution.</title>
        <authorList>
            <person name="Read B.A."/>
            <person name="Kegel J."/>
            <person name="Klute M.J."/>
            <person name="Kuo A."/>
            <person name="Lefebvre S.C."/>
            <person name="Maumus F."/>
            <person name="Mayer C."/>
            <person name="Miller J."/>
            <person name="Monier A."/>
            <person name="Salamov A."/>
            <person name="Young J."/>
            <person name="Aguilar M."/>
            <person name="Claverie J.M."/>
            <person name="Frickenhaus S."/>
            <person name="Gonzalez K."/>
            <person name="Herman E.K."/>
            <person name="Lin Y.C."/>
            <person name="Napier J."/>
            <person name="Ogata H."/>
            <person name="Sarno A.F."/>
            <person name="Shmutz J."/>
            <person name="Schroeder D."/>
            <person name="de Vargas C."/>
            <person name="Verret F."/>
            <person name="von Dassow P."/>
            <person name="Valentin K."/>
            <person name="Van de Peer Y."/>
            <person name="Wheeler G."/>
            <person name="Dacks J.B."/>
            <person name="Delwiche C.F."/>
            <person name="Dyhrman S.T."/>
            <person name="Glockner G."/>
            <person name="John U."/>
            <person name="Richards T."/>
            <person name="Worden A.Z."/>
            <person name="Zhang X."/>
            <person name="Grigoriev I.V."/>
            <person name="Allen A.E."/>
            <person name="Bidle K."/>
            <person name="Borodovsky M."/>
            <person name="Bowler C."/>
            <person name="Brownlee C."/>
            <person name="Cock J.M."/>
            <person name="Elias M."/>
            <person name="Gladyshev V.N."/>
            <person name="Groth M."/>
            <person name="Guda C."/>
            <person name="Hadaegh A."/>
            <person name="Iglesias-Rodriguez M.D."/>
            <person name="Jenkins J."/>
            <person name="Jones B.M."/>
            <person name="Lawson T."/>
            <person name="Leese F."/>
            <person name="Lindquist E."/>
            <person name="Lobanov A."/>
            <person name="Lomsadze A."/>
            <person name="Malik S.B."/>
            <person name="Marsh M.E."/>
            <person name="Mackinder L."/>
            <person name="Mock T."/>
            <person name="Mueller-Roeber B."/>
            <person name="Pagarete A."/>
            <person name="Parker M."/>
            <person name="Probert I."/>
            <person name="Quesneville H."/>
            <person name="Raines C."/>
            <person name="Rensing S.A."/>
            <person name="Riano-Pachon D.M."/>
            <person name="Richier S."/>
            <person name="Rokitta S."/>
            <person name="Shiraiwa Y."/>
            <person name="Soanes D.M."/>
            <person name="van der Giezen M."/>
            <person name="Wahlund T.M."/>
            <person name="Williams B."/>
            <person name="Wilson W."/>
            <person name="Wolfe G."/>
            <person name="Wurch L.L."/>
        </authorList>
    </citation>
    <scope>NUCLEOTIDE SEQUENCE</scope>
</reference>
<dbReference type="KEGG" id="ehx:EMIHUDRAFT_371115"/>
<evidence type="ECO:0000313" key="2">
    <source>
        <dbReference type="EnsemblProtists" id="EOD39417"/>
    </source>
</evidence>
<organism evidence="2 3">
    <name type="scientific">Emiliania huxleyi (strain CCMP1516)</name>
    <dbReference type="NCBI Taxonomy" id="280463"/>
    <lineage>
        <taxon>Eukaryota</taxon>
        <taxon>Haptista</taxon>
        <taxon>Haptophyta</taxon>
        <taxon>Prymnesiophyceae</taxon>
        <taxon>Isochrysidales</taxon>
        <taxon>Noelaerhabdaceae</taxon>
        <taxon>Emiliania</taxon>
    </lineage>
</organism>
<reference evidence="2" key="2">
    <citation type="submission" date="2024-10" db="UniProtKB">
        <authorList>
            <consortium name="EnsemblProtists"/>
        </authorList>
    </citation>
    <scope>IDENTIFICATION</scope>
</reference>
<evidence type="ECO:0000256" key="1">
    <source>
        <dbReference type="SAM" id="MobiDB-lite"/>
    </source>
</evidence>
<dbReference type="RefSeq" id="XP_005765759.1">
    <property type="nucleotide sequence ID" value="XM_005765702.1"/>
</dbReference>
<name>A0A0D3KUI2_EMIH1</name>
<dbReference type="GeneID" id="17259486"/>
<sequence>MPAVKRPSSAPPSKEYLNQMRAQNHGASDQAEPAALCKWLSELCGGGSSTRDTTLTQTSPGSFGNSLWASLYPSAGAAAKTCG</sequence>
<dbReference type="EnsemblProtists" id="EOD13330">
    <property type="protein sequence ID" value="EOD13330"/>
    <property type="gene ID" value="EMIHUDRAFT_371115"/>
</dbReference>
<dbReference type="AlphaFoldDB" id="A0A0D3KUI2"/>
<dbReference type="HOGENOM" id="CLU_2547338_0_0_1"/>